<dbReference type="InterPro" id="IPR036188">
    <property type="entry name" value="FAD/NAD-bd_sf"/>
</dbReference>
<dbReference type="Proteomes" id="UP001597373">
    <property type="component" value="Unassembled WGS sequence"/>
</dbReference>
<evidence type="ECO:0000313" key="3">
    <source>
        <dbReference type="EMBL" id="MFD2259567.1"/>
    </source>
</evidence>
<dbReference type="InterPro" id="IPR006076">
    <property type="entry name" value="FAD-dep_OxRdtase"/>
</dbReference>
<sequence>MRKVSVLPADDKTNGWSRILPPRTAKPALQGKIKADWIVLGAGFAGLGAARRLAENRPGDKIVVIEANEAGEGASGRNSGFAIDVPHNTGSSMEELEKSHAYLRLARAGIDYLRQQVERYGIDCDWSPIGKFHTAVSERGVKEILEPTARELERLGEPYVWYDRDKLRERLGTAHFTAGIYTPGTVLVNPAALTRGLADNLPDNVVLYEHSPVVEYEFGNTIRLVTPEGEVEAPKLILAVNGWAEKFGFFKGRLLPFAAHASLTRRLTDEEYEAFGKIESWGLTPANAFASITMRFTNDRRILIRQNIHYCPSFRQSDERRRKLQQDHKRLFDERFPMLPKVNMEYTWTGYVCLSQNGTPGFGQVAPNIYTAVCQNAVGVAKGTISGVLAADLACGISNSLIDDMKSLGTPNKLPPRPFLDVGVWARLGWELWRARHEV</sequence>
<dbReference type="PANTHER" id="PTHR13847:SF281">
    <property type="entry name" value="FAD DEPENDENT OXIDOREDUCTASE DOMAIN-CONTAINING PROTEIN"/>
    <property type="match status" value="1"/>
</dbReference>
<evidence type="ECO:0000259" key="2">
    <source>
        <dbReference type="Pfam" id="PF01266"/>
    </source>
</evidence>
<gene>
    <name evidence="3" type="ORF">ACFSMZ_07285</name>
</gene>
<keyword evidence="4" id="KW-1185">Reference proteome</keyword>
<accession>A0ABW5DEQ8</accession>
<dbReference type="Gene3D" id="3.50.50.60">
    <property type="entry name" value="FAD/NAD(P)-binding domain"/>
    <property type="match status" value="1"/>
</dbReference>
<protein>
    <submittedName>
        <fullName evidence="3">NAD(P)/FAD-dependent oxidoreductase</fullName>
        <ecNumber evidence="3">1.-.-.-</ecNumber>
    </submittedName>
</protein>
<dbReference type="EMBL" id="JBHUIR010000021">
    <property type="protein sequence ID" value="MFD2259567.1"/>
    <property type="molecule type" value="Genomic_DNA"/>
</dbReference>
<dbReference type="RefSeq" id="WP_345099018.1">
    <property type="nucleotide sequence ID" value="NZ_BAABGS010000020.1"/>
</dbReference>
<organism evidence="3 4">
    <name type="scientific">Chelativorans composti</name>
    <dbReference type="NCBI Taxonomy" id="768533"/>
    <lineage>
        <taxon>Bacteria</taxon>
        <taxon>Pseudomonadati</taxon>
        <taxon>Pseudomonadota</taxon>
        <taxon>Alphaproteobacteria</taxon>
        <taxon>Hyphomicrobiales</taxon>
        <taxon>Phyllobacteriaceae</taxon>
        <taxon>Chelativorans</taxon>
    </lineage>
</organism>
<dbReference type="SUPFAM" id="SSF51905">
    <property type="entry name" value="FAD/NAD(P)-binding domain"/>
    <property type="match status" value="1"/>
</dbReference>
<feature type="domain" description="FAD dependent oxidoreductase" evidence="2">
    <location>
        <begin position="36"/>
        <end position="393"/>
    </location>
</feature>
<dbReference type="Pfam" id="PF01266">
    <property type="entry name" value="DAO"/>
    <property type="match status" value="1"/>
</dbReference>
<dbReference type="EC" id="1.-.-.-" evidence="3"/>
<evidence type="ECO:0000256" key="1">
    <source>
        <dbReference type="ARBA" id="ARBA00023002"/>
    </source>
</evidence>
<comment type="caution">
    <text evidence="3">The sequence shown here is derived from an EMBL/GenBank/DDBJ whole genome shotgun (WGS) entry which is preliminary data.</text>
</comment>
<keyword evidence="1 3" id="KW-0560">Oxidoreductase</keyword>
<dbReference type="GO" id="GO:0016491">
    <property type="term" value="F:oxidoreductase activity"/>
    <property type="evidence" value="ECO:0007669"/>
    <property type="project" value="UniProtKB-KW"/>
</dbReference>
<name>A0ABW5DEQ8_9HYPH</name>
<reference evidence="4" key="1">
    <citation type="journal article" date="2019" name="Int. J. Syst. Evol. Microbiol.">
        <title>The Global Catalogue of Microorganisms (GCM) 10K type strain sequencing project: providing services to taxonomists for standard genome sequencing and annotation.</title>
        <authorList>
            <consortium name="The Broad Institute Genomics Platform"/>
            <consortium name="The Broad Institute Genome Sequencing Center for Infectious Disease"/>
            <person name="Wu L."/>
            <person name="Ma J."/>
        </authorList>
    </citation>
    <scope>NUCLEOTIDE SEQUENCE [LARGE SCALE GENOMIC DNA]</scope>
    <source>
        <strain evidence="4">KCTC 23707</strain>
    </source>
</reference>
<dbReference type="PANTHER" id="PTHR13847">
    <property type="entry name" value="SARCOSINE DEHYDROGENASE-RELATED"/>
    <property type="match status" value="1"/>
</dbReference>
<evidence type="ECO:0000313" key="4">
    <source>
        <dbReference type="Proteomes" id="UP001597373"/>
    </source>
</evidence>
<dbReference type="Gene3D" id="3.30.9.10">
    <property type="entry name" value="D-Amino Acid Oxidase, subunit A, domain 2"/>
    <property type="match status" value="1"/>
</dbReference>
<proteinExistence type="predicted"/>